<dbReference type="InterPro" id="IPR051053">
    <property type="entry name" value="ECH/Chromodomain_protein"/>
</dbReference>
<dbReference type="RefSeq" id="WP_147089488.1">
    <property type="nucleotide sequence ID" value="NZ_BAABJD010000001.1"/>
</dbReference>
<dbReference type="PANTHER" id="PTHR43684">
    <property type="match status" value="1"/>
</dbReference>
<accession>A0A5B8S2D3</accession>
<dbReference type="KEGG" id="ngf:FRF71_04820"/>
<keyword evidence="3" id="KW-1185">Reference proteome</keyword>
<evidence type="ECO:0000313" key="3">
    <source>
        <dbReference type="Proteomes" id="UP000321172"/>
    </source>
</evidence>
<dbReference type="PANTHER" id="PTHR43684:SF4">
    <property type="entry name" value="ENOYL-COA HYDRATASE_ISOMERASE FAMILY PROTEIN (AFU_ORTHOLOGUE AFUA_1G01890)"/>
    <property type="match status" value="1"/>
</dbReference>
<evidence type="ECO:0000313" key="2">
    <source>
        <dbReference type="EMBL" id="QEA15510.1"/>
    </source>
</evidence>
<dbReference type="InterPro" id="IPR014748">
    <property type="entry name" value="Enoyl-CoA_hydra_C"/>
</dbReference>
<comment type="similarity">
    <text evidence="1">Belongs to the enoyl-CoA hydratase/isomerase family.</text>
</comment>
<dbReference type="SUPFAM" id="SSF52096">
    <property type="entry name" value="ClpP/crotonase"/>
    <property type="match status" value="1"/>
</dbReference>
<organism evidence="2 3">
    <name type="scientific">Novosphingobium ginsenosidimutans</name>
    <dbReference type="NCBI Taxonomy" id="1176536"/>
    <lineage>
        <taxon>Bacteria</taxon>
        <taxon>Pseudomonadati</taxon>
        <taxon>Pseudomonadota</taxon>
        <taxon>Alphaproteobacteria</taxon>
        <taxon>Sphingomonadales</taxon>
        <taxon>Sphingomonadaceae</taxon>
        <taxon>Novosphingobium</taxon>
    </lineage>
</organism>
<dbReference type="AlphaFoldDB" id="A0A5B8S2D3"/>
<dbReference type="EMBL" id="CP042345">
    <property type="protein sequence ID" value="QEA15510.1"/>
    <property type="molecule type" value="Genomic_DNA"/>
</dbReference>
<name>A0A5B8S2D3_9SPHN</name>
<dbReference type="GO" id="GO:0004300">
    <property type="term" value="F:enoyl-CoA hydratase activity"/>
    <property type="evidence" value="ECO:0007669"/>
    <property type="project" value="UniProtKB-EC"/>
</dbReference>
<dbReference type="CDD" id="cd06558">
    <property type="entry name" value="crotonase-like"/>
    <property type="match status" value="1"/>
</dbReference>
<dbReference type="Pfam" id="PF00378">
    <property type="entry name" value="ECH_1"/>
    <property type="match status" value="1"/>
</dbReference>
<evidence type="ECO:0000256" key="1">
    <source>
        <dbReference type="ARBA" id="ARBA00005254"/>
    </source>
</evidence>
<proteinExistence type="inferred from homology"/>
<sequence>MTAAFETMLVEQEGPILWVRLNRPEVLNAYTSQMGAELVRAIKQADGDDSIKVLVLTATGRVFCAGADVSAGAGAFDTESGEGAKNFGSRDGARTDSDFTSAMMGAKKPLLVAFNGSAAGVGLTLTLPCDIRIAADTAKFGCVFTRRGLVPEAGSAWFLPQLVGLSTALKWCMTGALVPAQEALAAGLVTELVPADQVEARARELALEIAENCSPLALAITRQMLWKFAGEDSPKGALAVDAALNIALGARADVHEGVAAFLEKRKPQFPLKVSTDLAGLPWPSSKAGG</sequence>
<dbReference type="Proteomes" id="UP000321172">
    <property type="component" value="Chromosome"/>
</dbReference>
<protein>
    <submittedName>
        <fullName evidence="2">Enoyl-CoA hydratase</fullName>
        <ecNumber evidence="2">4.2.1.17</ecNumber>
    </submittedName>
</protein>
<dbReference type="OrthoDB" id="9777711at2"/>
<reference evidence="2 3" key="1">
    <citation type="journal article" date="2013" name="J. Microbiol. Biotechnol.">
        <title>Novosphingobium ginsenosidimutans sp. nov., with the ability to convert ginsenoside.</title>
        <authorList>
            <person name="Kim J.K."/>
            <person name="He D."/>
            <person name="Liu Q.M."/>
            <person name="Park H.Y."/>
            <person name="Jung M.S."/>
            <person name="Yoon M.H."/>
            <person name="Kim S.C."/>
            <person name="Im W.T."/>
        </authorList>
    </citation>
    <scope>NUCLEOTIDE SEQUENCE [LARGE SCALE GENOMIC DNA]</scope>
    <source>
        <strain evidence="2 3">FW-6</strain>
    </source>
</reference>
<dbReference type="Gene3D" id="3.90.226.10">
    <property type="entry name" value="2-enoyl-CoA Hydratase, Chain A, domain 1"/>
    <property type="match status" value="1"/>
</dbReference>
<dbReference type="InterPro" id="IPR029045">
    <property type="entry name" value="ClpP/crotonase-like_dom_sf"/>
</dbReference>
<keyword evidence="2" id="KW-0456">Lyase</keyword>
<dbReference type="InterPro" id="IPR001753">
    <property type="entry name" value="Enoyl-CoA_hydra/iso"/>
</dbReference>
<gene>
    <name evidence="2" type="ORF">FRF71_04820</name>
</gene>
<dbReference type="Gene3D" id="1.10.12.10">
    <property type="entry name" value="Lyase 2-enoyl-coa Hydratase, Chain A, domain 2"/>
    <property type="match status" value="1"/>
</dbReference>
<dbReference type="EC" id="4.2.1.17" evidence="2"/>